<dbReference type="RefSeq" id="WP_233088639.1">
    <property type="nucleotide sequence ID" value="NZ_BAABWN010000003.1"/>
</dbReference>
<name>A0ABQ0A6Q4_9GAMM</name>
<comment type="caution">
    <text evidence="2">The sequence shown here is derived from an EMBL/GenBank/DDBJ whole genome shotgun (WGS) entry which is preliminary data.</text>
</comment>
<keyword evidence="3" id="KW-1185">Reference proteome</keyword>
<reference evidence="2 3" key="1">
    <citation type="submission" date="2024-04" db="EMBL/GenBank/DDBJ databases">
        <title>Draft genome sequence of Sessilibacter corallicola NBRC 116591.</title>
        <authorList>
            <person name="Miyakawa T."/>
            <person name="Kusuya Y."/>
            <person name="Miura T."/>
        </authorList>
    </citation>
    <scope>NUCLEOTIDE SEQUENCE [LARGE SCALE GENOMIC DNA]</scope>
    <source>
        <strain evidence="2 3">KU-00831-HH</strain>
    </source>
</reference>
<feature type="compositionally biased region" description="Basic and acidic residues" evidence="1">
    <location>
        <begin position="106"/>
        <end position="115"/>
    </location>
</feature>
<proteinExistence type="predicted"/>
<protein>
    <submittedName>
        <fullName evidence="2">Uncharacterized protein</fullName>
    </submittedName>
</protein>
<gene>
    <name evidence="2" type="ORF">NBRC116591_11390</name>
</gene>
<evidence type="ECO:0000256" key="1">
    <source>
        <dbReference type="SAM" id="MobiDB-lite"/>
    </source>
</evidence>
<dbReference type="EMBL" id="BAABWN010000003">
    <property type="protein sequence ID" value="GAA6167329.1"/>
    <property type="molecule type" value="Genomic_DNA"/>
</dbReference>
<evidence type="ECO:0000313" key="2">
    <source>
        <dbReference type="EMBL" id="GAA6167329.1"/>
    </source>
</evidence>
<feature type="region of interest" description="Disordered" evidence="1">
    <location>
        <begin position="101"/>
        <end position="130"/>
    </location>
</feature>
<organism evidence="2 3">
    <name type="scientific">Sessilibacter corallicola</name>
    <dbReference type="NCBI Taxonomy" id="2904075"/>
    <lineage>
        <taxon>Bacteria</taxon>
        <taxon>Pseudomonadati</taxon>
        <taxon>Pseudomonadota</taxon>
        <taxon>Gammaproteobacteria</taxon>
        <taxon>Cellvibrionales</taxon>
        <taxon>Cellvibrionaceae</taxon>
        <taxon>Sessilibacter</taxon>
    </lineage>
</organism>
<accession>A0ABQ0A6Q4</accession>
<evidence type="ECO:0000313" key="3">
    <source>
        <dbReference type="Proteomes" id="UP001465153"/>
    </source>
</evidence>
<dbReference type="Proteomes" id="UP001465153">
    <property type="component" value="Unassembled WGS sequence"/>
</dbReference>
<sequence>MADIHIADFHRDCANILVTLYRNFPRKIHLYVDDIAGPDEPDEFGLPSPRHQSCFATMIWLAEAGYVQYVTTIRQEALDQACLTHLGFILLSSIKHQPSRSASVTKSEEYPENVHKMPYSKQEPEPPPKPRTYVQHLRNEIKAGSSLTLEASILELFENSHQYR</sequence>